<dbReference type="SUPFAM" id="SSF103088">
    <property type="entry name" value="OmpA-like"/>
    <property type="match status" value="1"/>
</dbReference>
<comment type="caution">
    <text evidence="8">The sequence shown here is derived from an EMBL/GenBank/DDBJ whole genome shotgun (WGS) entry which is preliminary data.</text>
</comment>
<feature type="compositionally biased region" description="Polar residues" evidence="5">
    <location>
        <begin position="64"/>
        <end position="78"/>
    </location>
</feature>
<dbReference type="PANTHER" id="PTHR30329">
    <property type="entry name" value="STATOR ELEMENT OF FLAGELLAR MOTOR COMPLEX"/>
    <property type="match status" value="1"/>
</dbReference>
<name>A0A845B8B8_9SPHN</name>
<evidence type="ECO:0000256" key="4">
    <source>
        <dbReference type="PROSITE-ProRule" id="PRU00473"/>
    </source>
</evidence>
<keyword evidence="3" id="KW-0998">Cell outer membrane</keyword>
<dbReference type="InterPro" id="IPR050330">
    <property type="entry name" value="Bact_OuterMem_StrucFunc"/>
</dbReference>
<feature type="chain" id="PRO_5033041914" evidence="6">
    <location>
        <begin position="33"/>
        <end position="365"/>
    </location>
</feature>
<dbReference type="InterPro" id="IPR006665">
    <property type="entry name" value="OmpA-like"/>
</dbReference>
<accession>A0A845B8B8</accession>
<comment type="subcellular location">
    <subcellularLocation>
        <location evidence="1">Cell outer membrane</location>
    </subcellularLocation>
</comment>
<evidence type="ECO:0000256" key="5">
    <source>
        <dbReference type="SAM" id="MobiDB-lite"/>
    </source>
</evidence>
<evidence type="ECO:0000256" key="2">
    <source>
        <dbReference type="ARBA" id="ARBA00023136"/>
    </source>
</evidence>
<dbReference type="PRINTS" id="PR01021">
    <property type="entry name" value="OMPADOMAIN"/>
</dbReference>
<dbReference type="PROSITE" id="PS51123">
    <property type="entry name" value="OMPA_2"/>
    <property type="match status" value="1"/>
</dbReference>
<feature type="compositionally biased region" description="Gly residues" evidence="5">
    <location>
        <begin position="79"/>
        <end position="90"/>
    </location>
</feature>
<sequence length="365" mass="40050">MHTHVTFSWRAFVKPLLAAAGLAMIMPSNASAQDLLKRVKNAVQSEVERQVEQEARDAARCALNGSNCRPNGTGQQSASGGGEGGGGGGGKGDHPLITPYQGSVLEREDRQDFTDYNRVIGMDQKRQAVVQRVEGRLTKLLYRNPEGRSTLELERNYKSALAARGFRIDYDKGGIVHWMGDIRKYNGMTAYGQDVRYFTGKLKYNNGTAYVSILVYREGSGFGRTNIHVLETADMDVGMVGVDPSAMAADLERDGQINLQGIYFDTGNYALKPESDPALDNVEALMRLQPQLRLTIIGHTDSTGDPRRNRRLSLDRATSVRNSLISRGVAPDRLSVVGMGSEQPIATNSTADGRANNRRVMLVRQ</sequence>
<feature type="region of interest" description="Disordered" evidence="5">
    <location>
        <begin position="63"/>
        <end position="104"/>
    </location>
</feature>
<dbReference type="Pfam" id="PF00691">
    <property type="entry name" value="OmpA"/>
    <property type="match status" value="1"/>
</dbReference>
<evidence type="ECO:0000256" key="1">
    <source>
        <dbReference type="ARBA" id="ARBA00004442"/>
    </source>
</evidence>
<dbReference type="InterPro" id="IPR006664">
    <property type="entry name" value="OMP_bac"/>
</dbReference>
<keyword evidence="2 4" id="KW-0472">Membrane</keyword>
<feature type="domain" description="OmpA-like" evidence="7">
    <location>
        <begin position="252"/>
        <end position="365"/>
    </location>
</feature>
<protein>
    <submittedName>
        <fullName evidence="8">OmpA family protein</fullName>
    </submittedName>
</protein>
<dbReference type="EMBL" id="WTYL01000005">
    <property type="protein sequence ID" value="MXP45702.1"/>
    <property type="molecule type" value="Genomic_DNA"/>
</dbReference>
<dbReference type="OrthoDB" id="9792021at2"/>
<dbReference type="PANTHER" id="PTHR30329:SF21">
    <property type="entry name" value="LIPOPROTEIN YIAD-RELATED"/>
    <property type="match status" value="1"/>
</dbReference>
<dbReference type="RefSeq" id="WP_160757343.1">
    <property type="nucleotide sequence ID" value="NZ_WTYL01000005.1"/>
</dbReference>
<dbReference type="Gene3D" id="3.30.1330.60">
    <property type="entry name" value="OmpA-like domain"/>
    <property type="match status" value="1"/>
</dbReference>
<dbReference type="InterPro" id="IPR036737">
    <property type="entry name" value="OmpA-like_sf"/>
</dbReference>
<dbReference type="AlphaFoldDB" id="A0A845B8B8"/>
<keyword evidence="9" id="KW-1185">Reference proteome</keyword>
<organism evidence="8 9">
    <name type="scientific">Allopontixanthobacter sediminis</name>
    <dbReference type="NCBI Taxonomy" id="1689985"/>
    <lineage>
        <taxon>Bacteria</taxon>
        <taxon>Pseudomonadati</taxon>
        <taxon>Pseudomonadota</taxon>
        <taxon>Alphaproteobacteria</taxon>
        <taxon>Sphingomonadales</taxon>
        <taxon>Erythrobacteraceae</taxon>
        <taxon>Allopontixanthobacter</taxon>
    </lineage>
</organism>
<feature type="signal peptide" evidence="6">
    <location>
        <begin position="1"/>
        <end position="32"/>
    </location>
</feature>
<keyword evidence="6" id="KW-0732">Signal</keyword>
<gene>
    <name evidence="8" type="ORF">GRI65_14710</name>
</gene>
<dbReference type="Proteomes" id="UP000431922">
    <property type="component" value="Unassembled WGS sequence"/>
</dbReference>
<evidence type="ECO:0000313" key="9">
    <source>
        <dbReference type="Proteomes" id="UP000431922"/>
    </source>
</evidence>
<dbReference type="CDD" id="cd07185">
    <property type="entry name" value="OmpA_C-like"/>
    <property type="match status" value="1"/>
</dbReference>
<evidence type="ECO:0000259" key="7">
    <source>
        <dbReference type="PROSITE" id="PS51123"/>
    </source>
</evidence>
<reference evidence="8 9" key="1">
    <citation type="submission" date="2019-12" db="EMBL/GenBank/DDBJ databases">
        <title>Genomic-based taxomic classification of the family Erythrobacteraceae.</title>
        <authorList>
            <person name="Xu L."/>
        </authorList>
    </citation>
    <scope>NUCLEOTIDE SEQUENCE [LARGE SCALE GENOMIC DNA]</scope>
    <source>
        <strain evidence="8 9">KCTC 42453</strain>
    </source>
</reference>
<evidence type="ECO:0000313" key="8">
    <source>
        <dbReference type="EMBL" id="MXP45702.1"/>
    </source>
</evidence>
<evidence type="ECO:0000256" key="6">
    <source>
        <dbReference type="SAM" id="SignalP"/>
    </source>
</evidence>
<dbReference type="GO" id="GO:0009279">
    <property type="term" value="C:cell outer membrane"/>
    <property type="evidence" value="ECO:0007669"/>
    <property type="project" value="UniProtKB-SubCell"/>
</dbReference>
<proteinExistence type="predicted"/>
<evidence type="ECO:0000256" key="3">
    <source>
        <dbReference type="ARBA" id="ARBA00023237"/>
    </source>
</evidence>